<dbReference type="GO" id="GO:0006352">
    <property type="term" value="P:DNA-templated transcription initiation"/>
    <property type="evidence" value="ECO:0007669"/>
    <property type="project" value="InterPro"/>
</dbReference>
<protein>
    <recommendedName>
        <fullName evidence="1">RNA polymerase sigma factor 70 region 4 type 2 domain-containing protein</fullName>
    </recommendedName>
</protein>
<dbReference type="GO" id="GO:0003677">
    <property type="term" value="F:DNA binding"/>
    <property type="evidence" value="ECO:0007669"/>
    <property type="project" value="InterPro"/>
</dbReference>
<dbReference type="SUPFAM" id="SSF88659">
    <property type="entry name" value="Sigma3 and sigma4 domains of RNA polymerase sigma factors"/>
    <property type="match status" value="1"/>
</dbReference>
<keyword evidence="3" id="KW-1185">Reference proteome</keyword>
<feature type="domain" description="RNA polymerase sigma factor 70 region 4 type 2" evidence="1">
    <location>
        <begin position="12"/>
        <end position="61"/>
    </location>
</feature>
<organism evidence="2 3">
    <name type="scientific">Noviluteimonas gilva</name>
    <dbReference type="NCBI Taxonomy" id="2682097"/>
    <lineage>
        <taxon>Bacteria</taxon>
        <taxon>Pseudomonadati</taxon>
        <taxon>Pseudomonadota</taxon>
        <taxon>Gammaproteobacteria</taxon>
        <taxon>Lysobacterales</taxon>
        <taxon>Lysobacteraceae</taxon>
        <taxon>Noviluteimonas</taxon>
    </lineage>
</organism>
<evidence type="ECO:0000259" key="1">
    <source>
        <dbReference type="Pfam" id="PF08281"/>
    </source>
</evidence>
<accession>A0A7C9HMC0</accession>
<name>A0A7C9HMC0_9GAMM</name>
<dbReference type="Proteomes" id="UP000479692">
    <property type="component" value="Unassembled WGS sequence"/>
</dbReference>
<dbReference type="InterPro" id="IPR013324">
    <property type="entry name" value="RNA_pol_sigma_r3/r4-like"/>
</dbReference>
<sequence length="83" mass="9361">MDQPPSARVWSEFLTLLAQLPPTTRVVFLLHAVFDASDTEVERLTGVQKDACEQHLAEARRIVRAFVRAETDPKDQPQEGKTT</sequence>
<dbReference type="InterPro" id="IPR036388">
    <property type="entry name" value="WH-like_DNA-bd_sf"/>
</dbReference>
<comment type="caution">
    <text evidence="2">The sequence shown here is derived from an EMBL/GenBank/DDBJ whole genome shotgun (WGS) entry which is preliminary data.</text>
</comment>
<dbReference type="EMBL" id="WOXT01000002">
    <property type="protein sequence ID" value="MUV14370.1"/>
    <property type="molecule type" value="Genomic_DNA"/>
</dbReference>
<dbReference type="InterPro" id="IPR013249">
    <property type="entry name" value="RNA_pol_sigma70_r4_t2"/>
</dbReference>
<proteinExistence type="predicted"/>
<dbReference type="RefSeq" id="WP_156641662.1">
    <property type="nucleotide sequence ID" value="NZ_WOXT01000002.1"/>
</dbReference>
<dbReference type="AlphaFoldDB" id="A0A7C9HMC0"/>
<dbReference type="Pfam" id="PF08281">
    <property type="entry name" value="Sigma70_r4_2"/>
    <property type="match status" value="1"/>
</dbReference>
<gene>
    <name evidence="2" type="ORF">GN331_09145</name>
</gene>
<evidence type="ECO:0000313" key="3">
    <source>
        <dbReference type="Proteomes" id="UP000479692"/>
    </source>
</evidence>
<dbReference type="GO" id="GO:0016987">
    <property type="term" value="F:sigma factor activity"/>
    <property type="evidence" value="ECO:0007669"/>
    <property type="project" value="InterPro"/>
</dbReference>
<dbReference type="Gene3D" id="1.10.10.10">
    <property type="entry name" value="Winged helix-like DNA-binding domain superfamily/Winged helix DNA-binding domain"/>
    <property type="match status" value="1"/>
</dbReference>
<evidence type="ECO:0000313" key="2">
    <source>
        <dbReference type="EMBL" id="MUV14370.1"/>
    </source>
</evidence>
<reference evidence="2 3" key="1">
    <citation type="submission" date="2019-12" db="EMBL/GenBank/DDBJ databases">
        <authorList>
            <person name="Xu J."/>
        </authorList>
    </citation>
    <scope>NUCLEOTIDE SEQUENCE [LARGE SCALE GENOMIC DNA]</scope>
    <source>
        <strain evidence="2 3">HX-5-24</strain>
    </source>
</reference>